<dbReference type="RefSeq" id="WP_187708873.1">
    <property type="nucleotide sequence ID" value="NZ_CP060782.1"/>
</dbReference>
<proteinExistence type="predicted"/>
<keyword evidence="3" id="KW-1185">Reference proteome</keyword>
<evidence type="ECO:0000313" key="3">
    <source>
        <dbReference type="Proteomes" id="UP000516105"/>
    </source>
</evidence>
<evidence type="ECO:0000256" key="1">
    <source>
        <dbReference type="SAM" id="SignalP"/>
    </source>
</evidence>
<feature type="signal peptide" evidence="1">
    <location>
        <begin position="1"/>
        <end position="20"/>
    </location>
</feature>
<reference evidence="2 3" key="1">
    <citation type="submission" date="2020-08" db="EMBL/GenBank/DDBJ databases">
        <title>Genome sequence of Sphingomonas sediminicola KACC 15039T.</title>
        <authorList>
            <person name="Hyun D.-W."/>
            <person name="Bae J.-W."/>
        </authorList>
    </citation>
    <scope>NUCLEOTIDE SEQUENCE [LARGE SCALE GENOMIC DNA]</scope>
    <source>
        <strain evidence="2 3">KACC 15039</strain>
    </source>
</reference>
<sequence>MAVMKLVAALLLLAAVPVQAAGLTVRTGETWIFTVKKGEPAHARRVAPSARIPKGQIKVSVRPMLGTAMTVTNNSAIAYTYRAELLSGGKASVARSCTLPPNARPSFEQWQQNADAVRIGGFKVASADGTC</sequence>
<organism evidence="2 3">
    <name type="scientific">Sphingomonas sediminicola</name>
    <dbReference type="NCBI Taxonomy" id="386874"/>
    <lineage>
        <taxon>Bacteria</taxon>
        <taxon>Pseudomonadati</taxon>
        <taxon>Pseudomonadota</taxon>
        <taxon>Alphaproteobacteria</taxon>
        <taxon>Sphingomonadales</taxon>
        <taxon>Sphingomonadaceae</taxon>
        <taxon>Sphingomonas</taxon>
    </lineage>
</organism>
<name>A0ABX6T8F4_9SPHN</name>
<gene>
    <name evidence="2" type="ORF">H9L14_01025</name>
</gene>
<protein>
    <submittedName>
        <fullName evidence="2">Uncharacterized protein</fullName>
    </submittedName>
</protein>
<evidence type="ECO:0000313" key="2">
    <source>
        <dbReference type="EMBL" id="QNP45920.1"/>
    </source>
</evidence>
<feature type="chain" id="PRO_5047309595" evidence="1">
    <location>
        <begin position="21"/>
        <end position="131"/>
    </location>
</feature>
<accession>A0ABX6T8F4</accession>
<dbReference type="EMBL" id="CP060782">
    <property type="protein sequence ID" value="QNP45920.1"/>
    <property type="molecule type" value="Genomic_DNA"/>
</dbReference>
<dbReference type="Proteomes" id="UP000516105">
    <property type="component" value="Chromosome"/>
</dbReference>
<keyword evidence="1" id="KW-0732">Signal</keyword>